<dbReference type="Gene3D" id="3.10.100.10">
    <property type="entry name" value="Mannose-Binding Protein A, subunit A"/>
    <property type="match status" value="1"/>
</dbReference>
<name>A0A8S3SLA6_MYTED</name>
<sequence>MSSIARFSCFDVDCLKWYSSLDGIYRHHCYWYKRSTNLINAFEANRLCAEDGHGLAPYIDIEQYNFMEELRPSDATKSTQVWLGTHSITGSPSNWNNDPSFVTSLLQSSYSEKCVVINSNLIQSWIPCKTNSSALTGAVCFKHESCGLAGDIPLMSPEHTTSEPEKSNVNMNPTTVETNVNMNPTTFEKNVNMNPTTFEKM</sequence>
<dbReference type="InterPro" id="IPR016187">
    <property type="entry name" value="CTDL_fold"/>
</dbReference>
<feature type="domain" description="C-type lectin" evidence="1">
    <location>
        <begin position="25"/>
        <end position="125"/>
    </location>
</feature>
<reference evidence="2" key="1">
    <citation type="submission" date="2021-03" db="EMBL/GenBank/DDBJ databases">
        <authorList>
            <person name="Bekaert M."/>
        </authorList>
    </citation>
    <scope>NUCLEOTIDE SEQUENCE</scope>
</reference>
<dbReference type="AlphaFoldDB" id="A0A8S3SLA6"/>
<evidence type="ECO:0000313" key="2">
    <source>
        <dbReference type="EMBL" id="CAG2221966.1"/>
    </source>
</evidence>
<protein>
    <recommendedName>
        <fullName evidence="1">C-type lectin domain-containing protein</fullName>
    </recommendedName>
</protein>
<organism evidence="2 3">
    <name type="scientific">Mytilus edulis</name>
    <name type="common">Blue mussel</name>
    <dbReference type="NCBI Taxonomy" id="6550"/>
    <lineage>
        <taxon>Eukaryota</taxon>
        <taxon>Metazoa</taxon>
        <taxon>Spiralia</taxon>
        <taxon>Lophotrochozoa</taxon>
        <taxon>Mollusca</taxon>
        <taxon>Bivalvia</taxon>
        <taxon>Autobranchia</taxon>
        <taxon>Pteriomorphia</taxon>
        <taxon>Mytilida</taxon>
        <taxon>Mytiloidea</taxon>
        <taxon>Mytilidae</taxon>
        <taxon>Mytilinae</taxon>
        <taxon>Mytilus</taxon>
    </lineage>
</organism>
<gene>
    <name evidence="2" type="ORF">MEDL_35336</name>
</gene>
<evidence type="ECO:0000313" key="3">
    <source>
        <dbReference type="Proteomes" id="UP000683360"/>
    </source>
</evidence>
<evidence type="ECO:0000259" key="1">
    <source>
        <dbReference type="PROSITE" id="PS50041"/>
    </source>
</evidence>
<dbReference type="OrthoDB" id="6122396at2759"/>
<dbReference type="EMBL" id="CAJPWZ010001711">
    <property type="protein sequence ID" value="CAG2221966.1"/>
    <property type="molecule type" value="Genomic_DNA"/>
</dbReference>
<dbReference type="PROSITE" id="PS50041">
    <property type="entry name" value="C_TYPE_LECTIN_2"/>
    <property type="match status" value="1"/>
</dbReference>
<dbReference type="Proteomes" id="UP000683360">
    <property type="component" value="Unassembled WGS sequence"/>
</dbReference>
<keyword evidence="3" id="KW-1185">Reference proteome</keyword>
<accession>A0A8S3SLA6</accession>
<dbReference type="InterPro" id="IPR001304">
    <property type="entry name" value="C-type_lectin-like"/>
</dbReference>
<proteinExistence type="predicted"/>
<comment type="caution">
    <text evidence="2">The sequence shown here is derived from an EMBL/GenBank/DDBJ whole genome shotgun (WGS) entry which is preliminary data.</text>
</comment>
<dbReference type="InterPro" id="IPR016186">
    <property type="entry name" value="C-type_lectin-like/link_sf"/>
</dbReference>
<dbReference type="SUPFAM" id="SSF56436">
    <property type="entry name" value="C-type lectin-like"/>
    <property type="match status" value="1"/>
</dbReference>